<dbReference type="InterPro" id="IPR036701">
    <property type="entry name" value="RraB-like_sf"/>
</dbReference>
<keyword evidence="4" id="KW-1185">Reference proteome</keyword>
<name>A0AA51X824_9GAMM</name>
<evidence type="ECO:0000256" key="1">
    <source>
        <dbReference type="SAM" id="MobiDB-lite"/>
    </source>
</evidence>
<reference evidence="3 4" key="1">
    <citation type="submission" date="2023-08" db="EMBL/GenBank/DDBJ databases">
        <title>Pleionea litopenaei sp. nov., isolated from stomach of juvenile Litopenaeus vannamei.</title>
        <authorList>
            <person name="Rho A.M."/>
            <person name="Hwang C.Y."/>
        </authorList>
    </citation>
    <scope>NUCLEOTIDE SEQUENCE [LARGE SCALE GENOMIC DNA]</scope>
    <source>
        <strain evidence="3 4">HL-JVS1</strain>
    </source>
</reference>
<evidence type="ECO:0000259" key="2">
    <source>
        <dbReference type="Pfam" id="PF06877"/>
    </source>
</evidence>
<dbReference type="AlphaFoldDB" id="A0AA51X824"/>
<dbReference type="SUPFAM" id="SSF89946">
    <property type="entry name" value="Hypothetical protein VC0424"/>
    <property type="match status" value="1"/>
</dbReference>
<sequence length="143" mass="15999">MKNSKLKNPANGGIMHQQPEKSCMQFPNDDDGNVLKQLHEMGFDFCNEIEVEFTVAAPNEEAMASIEKAARNAGYDAEGYFDEGELEVDEEITEENEEFAPSWTVYVTKVVKLEYDQLVAIQKDLDQLSVPFGGKSDGWVVQG</sequence>
<feature type="domain" description="Regulator of ribonuclease activity B" evidence="2">
    <location>
        <begin position="29"/>
        <end position="139"/>
    </location>
</feature>
<evidence type="ECO:0000313" key="4">
    <source>
        <dbReference type="Proteomes" id="UP001239782"/>
    </source>
</evidence>
<evidence type="ECO:0000313" key="3">
    <source>
        <dbReference type="EMBL" id="WMS88496.1"/>
    </source>
</evidence>
<organism evidence="3 4">
    <name type="scientific">Pleionea litopenaei</name>
    <dbReference type="NCBI Taxonomy" id="3070815"/>
    <lineage>
        <taxon>Bacteria</taxon>
        <taxon>Pseudomonadati</taxon>
        <taxon>Pseudomonadota</taxon>
        <taxon>Gammaproteobacteria</taxon>
        <taxon>Oceanospirillales</taxon>
        <taxon>Pleioneaceae</taxon>
        <taxon>Pleionea</taxon>
    </lineage>
</organism>
<dbReference type="Pfam" id="PF06877">
    <property type="entry name" value="RraB"/>
    <property type="match status" value="1"/>
</dbReference>
<feature type="region of interest" description="Disordered" evidence="1">
    <location>
        <begin position="1"/>
        <end position="28"/>
    </location>
</feature>
<protein>
    <submittedName>
        <fullName evidence="3">Ribonuclease E inhibitor RraB</fullName>
    </submittedName>
</protein>
<gene>
    <name evidence="3" type="ORF">Q9312_06160</name>
</gene>
<dbReference type="Proteomes" id="UP001239782">
    <property type="component" value="Chromosome"/>
</dbReference>
<dbReference type="EMBL" id="CP133548">
    <property type="protein sequence ID" value="WMS88496.1"/>
    <property type="molecule type" value="Genomic_DNA"/>
</dbReference>
<dbReference type="InterPro" id="IPR009671">
    <property type="entry name" value="RraB_dom"/>
</dbReference>
<dbReference type="KEGG" id="plei:Q9312_06160"/>
<dbReference type="RefSeq" id="WP_309203710.1">
    <property type="nucleotide sequence ID" value="NZ_CP133548.1"/>
</dbReference>
<dbReference type="Gene3D" id="3.30.70.970">
    <property type="entry name" value="RraB-like"/>
    <property type="match status" value="1"/>
</dbReference>
<proteinExistence type="predicted"/>
<accession>A0AA51X824</accession>